<evidence type="ECO:0000313" key="9">
    <source>
        <dbReference type="EMBL" id="GAA2043390.1"/>
    </source>
</evidence>
<evidence type="ECO:0000256" key="3">
    <source>
        <dbReference type="ARBA" id="ARBA00022692"/>
    </source>
</evidence>
<evidence type="ECO:0000256" key="6">
    <source>
        <dbReference type="SAM" id="Coils"/>
    </source>
</evidence>
<feature type="transmembrane region" description="Helical" evidence="7">
    <location>
        <begin position="778"/>
        <end position="800"/>
    </location>
</feature>
<proteinExistence type="predicted"/>
<keyword evidence="5 7" id="KW-0472">Membrane</keyword>
<keyword evidence="2" id="KW-1003">Cell membrane</keyword>
<feature type="transmembrane region" description="Helical" evidence="7">
    <location>
        <begin position="640"/>
        <end position="659"/>
    </location>
</feature>
<keyword evidence="3 7" id="KW-0812">Transmembrane</keyword>
<keyword evidence="10" id="KW-1185">Reference proteome</keyword>
<evidence type="ECO:0000256" key="5">
    <source>
        <dbReference type="ARBA" id="ARBA00023136"/>
    </source>
</evidence>
<comment type="caution">
    <text evidence="9">The sequence shown here is derived from an EMBL/GenBank/DDBJ whole genome shotgun (WGS) entry which is preliminary data.</text>
</comment>
<dbReference type="PROSITE" id="PS50156">
    <property type="entry name" value="SSD"/>
    <property type="match status" value="1"/>
</dbReference>
<feature type="transmembrane region" description="Helical" evidence="7">
    <location>
        <begin position="342"/>
        <end position="362"/>
    </location>
</feature>
<evidence type="ECO:0000259" key="8">
    <source>
        <dbReference type="PROSITE" id="PS50156"/>
    </source>
</evidence>
<dbReference type="Pfam" id="PF03176">
    <property type="entry name" value="MMPL"/>
    <property type="match status" value="2"/>
</dbReference>
<evidence type="ECO:0000256" key="1">
    <source>
        <dbReference type="ARBA" id="ARBA00004651"/>
    </source>
</evidence>
<dbReference type="InterPro" id="IPR000731">
    <property type="entry name" value="SSD"/>
</dbReference>
<feature type="transmembrane region" description="Helical" evidence="7">
    <location>
        <begin position="704"/>
        <end position="723"/>
    </location>
</feature>
<evidence type="ECO:0000256" key="4">
    <source>
        <dbReference type="ARBA" id="ARBA00022989"/>
    </source>
</evidence>
<dbReference type="EMBL" id="BAAAMN010000049">
    <property type="protein sequence ID" value="GAA2043390.1"/>
    <property type="molecule type" value="Genomic_DNA"/>
</dbReference>
<comment type="subcellular location">
    <subcellularLocation>
        <location evidence="1">Cell membrane</location>
        <topology evidence="1">Multi-pass membrane protein</topology>
    </subcellularLocation>
</comment>
<protein>
    <submittedName>
        <fullName evidence="9">MMPL family transporter</fullName>
    </submittedName>
</protein>
<accession>A0ABP5GCH8</accession>
<feature type="transmembrane region" description="Helical" evidence="7">
    <location>
        <begin position="666"/>
        <end position="692"/>
    </location>
</feature>
<feature type="transmembrane region" description="Helical" evidence="7">
    <location>
        <begin position="418"/>
        <end position="446"/>
    </location>
</feature>
<feature type="domain" description="SSD" evidence="8">
    <location>
        <begin position="291"/>
        <end position="440"/>
    </location>
</feature>
<name>A0ABP5GCH8_9MICC</name>
<dbReference type="PANTHER" id="PTHR33406:SF13">
    <property type="entry name" value="MEMBRANE PROTEIN YDFJ"/>
    <property type="match status" value="1"/>
</dbReference>
<evidence type="ECO:0000256" key="7">
    <source>
        <dbReference type="SAM" id="Phobius"/>
    </source>
</evidence>
<dbReference type="InterPro" id="IPR004869">
    <property type="entry name" value="MMPL_dom"/>
</dbReference>
<feature type="transmembrane region" description="Helical" evidence="7">
    <location>
        <begin position="478"/>
        <end position="497"/>
    </location>
</feature>
<feature type="transmembrane region" description="Helical" evidence="7">
    <location>
        <begin position="750"/>
        <end position="772"/>
    </location>
</feature>
<keyword evidence="4 7" id="KW-1133">Transmembrane helix</keyword>
<sequence>MAKLLYRLGMFSARRAKTVIFAWLAILAVAIGSFLTFGGQLTDQISMPDLETTEVADRMTEELDDGSGGSANVVIRTEDGEAFTDEQQDAIAELGTEVEEHDIVTSVTDPFEAANEVEANRSDMESGRQELTDGLDQLESGQEELDAAREELQAGQDELDAAAEQAEQAGMAEAVQPQLDAQQEQIDAGRAELDEAQEELDSLRQEVEDGEVELDRAQAMLDLADGMGTVSDDNSAALMVINFPQAAQALDMDQVTAVSETLVDADIDGVEVLPTQDLSFEMPAMFSTAEVIGLLVAAVVLLVMLGTFIGAGLPLLNALIGVGIGVAGAMSLSGVIEMMSITPILGLMLGLAVGIDYSLFILHRHRQQLKSGMDVTDSIALANGTSGNAVVFAGATVVIALLALNVTGVGFLGLMGSVAAFCVLVAALMAVTMTPALLSVTGYSILSKKERRSAGRAKARPEQYNGDKVTTGMRTGNAVLATVGALVALVFLALPVGSLRLGLPDASQEPADSTAYQAYQETEESFGEGMNSPLLVLADLPESDLSEGEATDQQIAVAEHLAQRDDVETAVPTGMNEAHDVIALAIIPTGGPASEATENLVHDLRAGGVLADTDVADVELSVAGAAAASIDISDVVADALPVYLGVVIGLSLLLMIMVFRSLLLPLVATLGFVGSFAATMGVVVAIFQWGWLGDVFDLTGTGPILTFLPILVMGILFGLGMDYQLFTATGMREAYAQGAKPKVAVRKGLVAGRAVVTAAALIMISVFAGFIFTDDVMITSIGLALAVGVLLDAFVVRLLLVPSVLHLLGPAAWWLPKWIDRILPNVDVEGTALEQEVTKRSQGAGI</sequence>
<feature type="transmembrane region" description="Helical" evidence="7">
    <location>
        <begin position="389"/>
        <end position="412"/>
    </location>
</feature>
<dbReference type="InterPro" id="IPR050545">
    <property type="entry name" value="Mycobact_MmpL"/>
</dbReference>
<keyword evidence="6" id="KW-0175">Coiled coil</keyword>
<dbReference type="PANTHER" id="PTHR33406">
    <property type="entry name" value="MEMBRANE PROTEIN MJ1562-RELATED"/>
    <property type="match status" value="1"/>
</dbReference>
<gene>
    <name evidence="9" type="ORF">GCM10009720_25300</name>
</gene>
<evidence type="ECO:0000256" key="2">
    <source>
        <dbReference type="ARBA" id="ARBA00022475"/>
    </source>
</evidence>
<dbReference type="Gene3D" id="1.20.1640.10">
    <property type="entry name" value="Multidrug efflux transporter AcrB transmembrane domain"/>
    <property type="match status" value="2"/>
</dbReference>
<dbReference type="Proteomes" id="UP001501461">
    <property type="component" value="Unassembled WGS sequence"/>
</dbReference>
<evidence type="ECO:0000313" key="10">
    <source>
        <dbReference type="Proteomes" id="UP001501461"/>
    </source>
</evidence>
<feature type="coiled-coil region" evidence="6">
    <location>
        <begin position="131"/>
        <end position="220"/>
    </location>
</feature>
<reference evidence="10" key="1">
    <citation type="journal article" date="2019" name="Int. J. Syst. Evol. Microbiol.">
        <title>The Global Catalogue of Microorganisms (GCM) 10K type strain sequencing project: providing services to taxonomists for standard genome sequencing and annotation.</title>
        <authorList>
            <consortium name="The Broad Institute Genomics Platform"/>
            <consortium name="The Broad Institute Genome Sequencing Center for Infectious Disease"/>
            <person name="Wu L."/>
            <person name="Ma J."/>
        </authorList>
    </citation>
    <scope>NUCLEOTIDE SEQUENCE [LARGE SCALE GENOMIC DNA]</scope>
    <source>
        <strain evidence="10">JCM 13595</strain>
    </source>
</reference>
<dbReference type="SUPFAM" id="SSF82866">
    <property type="entry name" value="Multidrug efflux transporter AcrB transmembrane domain"/>
    <property type="match status" value="2"/>
</dbReference>
<organism evidence="9 10">
    <name type="scientific">Yaniella flava</name>
    <dbReference type="NCBI Taxonomy" id="287930"/>
    <lineage>
        <taxon>Bacteria</taxon>
        <taxon>Bacillati</taxon>
        <taxon>Actinomycetota</taxon>
        <taxon>Actinomycetes</taxon>
        <taxon>Micrococcales</taxon>
        <taxon>Micrococcaceae</taxon>
        <taxon>Yaniella</taxon>
    </lineage>
</organism>
<feature type="transmembrane region" description="Helical" evidence="7">
    <location>
        <begin position="291"/>
        <end position="311"/>
    </location>
</feature>
<feature type="transmembrane region" description="Helical" evidence="7">
    <location>
        <begin position="318"/>
        <end position="336"/>
    </location>
</feature>